<gene>
    <name evidence="1" type="ORF">PsYK624_023200</name>
</gene>
<comment type="caution">
    <text evidence="1">The sequence shown here is derived from an EMBL/GenBank/DDBJ whole genome shotgun (WGS) entry which is preliminary data.</text>
</comment>
<sequence>MPSTRSVWYNLPELVFLVIFEQATRDTIKEDGLPFALLVSHVCKGWRTIVALSPSVWCAIPIHPARPGLLEYFMERVGVALPLDICFHIKDRRTDVRPVLALGMSQPERIRELYLCGQDGTAVFLFISQIRYMNLPSLAHFEISLPKSTNPRNLGPLPDILNYRPPATLSSVALEGVSFHFQSAMLKGLTRLTLSCLPRTFAAPSYVAFRDLLLSSPALEYLKLDHVFPLLTQEIDYGEITLPSLHALALVMSHDRSYVSDFFAILSAPNIRTFSFETSWPVTAAGFDDALRILRASFERLHTLRLALLTPYLLDDRGVTPSLFAAFPELRALTLTAHSDRVVLHYLEPWIVATIEGSVIWPELELLTVRSPFGDLEAEGAESCVDESLELLADLREAASLPFDVWQEHVVPQPLKL</sequence>
<dbReference type="AlphaFoldDB" id="A0A9P3G1L3"/>
<accession>A0A9P3G1L3</accession>
<dbReference type="InterPro" id="IPR032675">
    <property type="entry name" value="LRR_dom_sf"/>
</dbReference>
<name>A0A9P3G1L3_9APHY</name>
<organism evidence="1 2">
    <name type="scientific">Phanerochaete sordida</name>
    <dbReference type="NCBI Taxonomy" id="48140"/>
    <lineage>
        <taxon>Eukaryota</taxon>
        <taxon>Fungi</taxon>
        <taxon>Dikarya</taxon>
        <taxon>Basidiomycota</taxon>
        <taxon>Agaricomycotina</taxon>
        <taxon>Agaricomycetes</taxon>
        <taxon>Polyporales</taxon>
        <taxon>Phanerochaetaceae</taxon>
        <taxon>Phanerochaete</taxon>
    </lineage>
</organism>
<dbReference type="Gene3D" id="3.80.10.10">
    <property type="entry name" value="Ribonuclease Inhibitor"/>
    <property type="match status" value="1"/>
</dbReference>
<proteinExistence type="predicted"/>
<dbReference type="Proteomes" id="UP000703269">
    <property type="component" value="Unassembled WGS sequence"/>
</dbReference>
<protein>
    <recommendedName>
        <fullName evidence="3">F-box domain-containing protein</fullName>
    </recommendedName>
</protein>
<evidence type="ECO:0008006" key="3">
    <source>
        <dbReference type="Google" id="ProtNLM"/>
    </source>
</evidence>
<evidence type="ECO:0000313" key="1">
    <source>
        <dbReference type="EMBL" id="GJE86240.1"/>
    </source>
</evidence>
<keyword evidence="2" id="KW-1185">Reference proteome</keyword>
<evidence type="ECO:0000313" key="2">
    <source>
        <dbReference type="Proteomes" id="UP000703269"/>
    </source>
</evidence>
<reference evidence="1 2" key="1">
    <citation type="submission" date="2021-08" db="EMBL/GenBank/DDBJ databases">
        <title>Draft Genome Sequence of Phanerochaete sordida strain YK-624.</title>
        <authorList>
            <person name="Mori T."/>
            <person name="Dohra H."/>
            <person name="Suzuki T."/>
            <person name="Kawagishi H."/>
            <person name="Hirai H."/>
        </authorList>
    </citation>
    <scope>NUCLEOTIDE SEQUENCE [LARGE SCALE GENOMIC DNA]</scope>
    <source>
        <strain evidence="1 2">YK-624</strain>
    </source>
</reference>
<dbReference type="EMBL" id="BPQB01000003">
    <property type="protein sequence ID" value="GJE86240.1"/>
    <property type="molecule type" value="Genomic_DNA"/>
</dbReference>
<dbReference type="OrthoDB" id="3155440at2759"/>